<reference evidence="1 2" key="1">
    <citation type="submission" date="2017-08" db="EMBL/GenBank/DDBJ databases">
        <title>Infants hospitalized years apart are colonized by the same room-sourced microbial strains.</title>
        <authorList>
            <person name="Brooks B."/>
            <person name="Olm M.R."/>
            <person name="Firek B.A."/>
            <person name="Baker R."/>
            <person name="Thomas B.C."/>
            <person name="Morowitz M.J."/>
            <person name="Banfield J.F."/>
        </authorList>
    </citation>
    <scope>NUCLEOTIDE SEQUENCE [LARGE SCALE GENOMIC DNA]</scope>
    <source>
        <strain evidence="1">S2_009_000_R2_73</strain>
    </source>
</reference>
<dbReference type="EMBL" id="QFOL01000597">
    <property type="protein sequence ID" value="PZP41181.1"/>
    <property type="molecule type" value="Genomic_DNA"/>
</dbReference>
<name>A0A2W5EAY7_9HYPH</name>
<accession>A0A2W5EAY7</accession>
<evidence type="ECO:0000313" key="2">
    <source>
        <dbReference type="Proteomes" id="UP000249769"/>
    </source>
</evidence>
<dbReference type="AlphaFoldDB" id="A0A2W5EAY7"/>
<organism evidence="1 2">
    <name type="scientific">Agrobacterium fabrum</name>
    <dbReference type="NCBI Taxonomy" id="1176649"/>
    <lineage>
        <taxon>Bacteria</taxon>
        <taxon>Pseudomonadati</taxon>
        <taxon>Pseudomonadota</taxon>
        <taxon>Alphaproteobacteria</taxon>
        <taxon>Hyphomicrobiales</taxon>
        <taxon>Rhizobiaceae</taxon>
        <taxon>Rhizobium/Agrobacterium group</taxon>
        <taxon>Agrobacterium</taxon>
        <taxon>Agrobacterium tumefaciens complex</taxon>
    </lineage>
</organism>
<dbReference type="Proteomes" id="UP000249769">
    <property type="component" value="Unassembled WGS sequence"/>
</dbReference>
<proteinExistence type="predicted"/>
<evidence type="ECO:0000313" key="1">
    <source>
        <dbReference type="EMBL" id="PZP41181.1"/>
    </source>
</evidence>
<comment type="caution">
    <text evidence="1">The sequence shown here is derived from an EMBL/GenBank/DDBJ whole genome shotgun (WGS) entry which is preliminary data.</text>
</comment>
<gene>
    <name evidence="1" type="ORF">DI595_23435</name>
</gene>
<protein>
    <submittedName>
        <fullName evidence="1">Uncharacterized protein</fullName>
    </submittedName>
</protein>
<sequence length="62" mass="7738">MRACRILPHRRRRKSHCLEQRSLLSIGRFNLFQERRLRMDISCFWRNRQLCHLFALRTRLQG</sequence>